<reference evidence="4 5" key="1">
    <citation type="submission" date="2020-03" db="EMBL/GenBank/DDBJ databases">
        <title>Dissostichus mawsoni Genome sequencing and assembly.</title>
        <authorList>
            <person name="Park H."/>
        </authorList>
    </citation>
    <scope>NUCLEOTIDE SEQUENCE [LARGE SCALE GENOMIC DNA]</scope>
    <source>
        <strain evidence="4">DM0001</strain>
        <tissue evidence="4">Muscle</tissue>
    </source>
</reference>
<name>A0A7J5Z787_DISMA</name>
<evidence type="ECO:0000313" key="5">
    <source>
        <dbReference type="Proteomes" id="UP000518266"/>
    </source>
</evidence>
<accession>A0A7J5Z787</accession>
<dbReference type="Proteomes" id="UP000518266">
    <property type="component" value="Unassembled WGS sequence"/>
</dbReference>
<feature type="transmembrane region" description="Helical" evidence="2">
    <location>
        <begin position="214"/>
        <end position="235"/>
    </location>
</feature>
<dbReference type="EMBL" id="JAAKFY010000006">
    <property type="protein sequence ID" value="KAF3856208.1"/>
    <property type="molecule type" value="Genomic_DNA"/>
</dbReference>
<evidence type="ECO:0000256" key="1">
    <source>
        <dbReference type="SAM" id="MobiDB-lite"/>
    </source>
</evidence>
<evidence type="ECO:0000256" key="3">
    <source>
        <dbReference type="SAM" id="SignalP"/>
    </source>
</evidence>
<organism evidence="4 5">
    <name type="scientific">Dissostichus mawsoni</name>
    <name type="common">Antarctic cod</name>
    <dbReference type="NCBI Taxonomy" id="36200"/>
    <lineage>
        <taxon>Eukaryota</taxon>
        <taxon>Metazoa</taxon>
        <taxon>Chordata</taxon>
        <taxon>Craniata</taxon>
        <taxon>Vertebrata</taxon>
        <taxon>Euteleostomi</taxon>
        <taxon>Actinopterygii</taxon>
        <taxon>Neopterygii</taxon>
        <taxon>Teleostei</taxon>
        <taxon>Neoteleostei</taxon>
        <taxon>Acanthomorphata</taxon>
        <taxon>Eupercaria</taxon>
        <taxon>Perciformes</taxon>
        <taxon>Notothenioidei</taxon>
        <taxon>Nototheniidae</taxon>
        <taxon>Dissostichus</taxon>
    </lineage>
</organism>
<sequence length="276" mass="30218">MNMVLLKLLIFTLTFYEHIFYLDAKSCPKGEKVVRAPARVEYCESCPDETIRMKIIIPKTANLVYSVIKRREVLLKRSAQKRQTLNVSAVGDLFTMMIPVANNVQNVKRDFSAQVSTHSVKNGKSICKSGVQLAGNKNSDVRCNVDTTPTTSNETVSLLTRLTSHHSHWGDKTQNPATNIKTTTSSISTTSTTAAPGHRTDKGPPFYPSDLGTYTGAGMVLIIIGMIGLLVLTAVTCKLRFNPKPAVTKSESLCRSPVEESGDDSQSSLKLNPEEP</sequence>
<gene>
    <name evidence="4" type="ORF">F7725_016931</name>
</gene>
<feature type="region of interest" description="Disordered" evidence="1">
    <location>
        <begin position="248"/>
        <end position="276"/>
    </location>
</feature>
<feature type="chain" id="PRO_5029795636" evidence="3">
    <location>
        <begin position="25"/>
        <end position="276"/>
    </location>
</feature>
<dbReference type="OrthoDB" id="9932129at2759"/>
<feature type="region of interest" description="Disordered" evidence="1">
    <location>
        <begin position="166"/>
        <end position="204"/>
    </location>
</feature>
<keyword evidence="2" id="KW-0472">Membrane</keyword>
<feature type="signal peptide" evidence="3">
    <location>
        <begin position="1"/>
        <end position="24"/>
    </location>
</feature>
<keyword evidence="5" id="KW-1185">Reference proteome</keyword>
<feature type="compositionally biased region" description="Polar residues" evidence="1">
    <location>
        <begin position="172"/>
        <end position="181"/>
    </location>
</feature>
<protein>
    <submittedName>
        <fullName evidence="4">Uncharacterized protein</fullName>
    </submittedName>
</protein>
<keyword evidence="2" id="KW-1133">Transmembrane helix</keyword>
<dbReference type="AlphaFoldDB" id="A0A7J5Z787"/>
<keyword evidence="3" id="KW-0732">Signal</keyword>
<keyword evidence="2" id="KW-0812">Transmembrane</keyword>
<evidence type="ECO:0000313" key="4">
    <source>
        <dbReference type="EMBL" id="KAF3856208.1"/>
    </source>
</evidence>
<evidence type="ECO:0000256" key="2">
    <source>
        <dbReference type="SAM" id="Phobius"/>
    </source>
</evidence>
<feature type="compositionally biased region" description="Low complexity" evidence="1">
    <location>
        <begin position="182"/>
        <end position="193"/>
    </location>
</feature>
<proteinExistence type="predicted"/>
<comment type="caution">
    <text evidence="4">The sequence shown here is derived from an EMBL/GenBank/DDBJ whole genome shotgun (WGS) entry which is preliminary data.</text>
</comment>